<gene>
    <name evidence="2" type="ORF">ACFQVC_20840</name>
</gene>
<evidence type="ECO:0000313" key="3">
    <source>
        <dbReference type="Proteomes" id="UP001596523"/>
    </source>
</evidence>
<dbReference type="EMBL" id="JBHTCF010000008">
    <property type="protein sequence ID" value="MFC7306663.1"/>
    <property type="molecule type" value="Genomic_DNA"/>
</dbReference>
<evidence type="ECO:0000313" key="2">
    <source>
        <dbReference type="EMBL" id="MFC7306663.1"/>
    </source>
</evidence>
<evidence type="ECO:0008006" key="4">
    <source>
        <dbReference type="Google" id="ProtNLM"/>
    </source>
</evidence>
<name>A0ABW2JMI6_9ACTN</name>
<dbReference type="RefSeq" id="WP_381832153.1">
    <property type="nucleotide sequence ID" value="NZ_JBHTCF010000008.1"/>
</dbReference>
<reference evidence="3" key="1">
    <citation type="journal article" date="2019" name="Int. J. Syst. Evol. Microbiol.">
        <title>The Global Catalogue of Microorganisms (GCM) 10K type strain sequencing project: providing services to taxonomists for standard genome sequencing and annotation.</title>
        <authorList>
            <consortium name="The Broad Institute Genomics Platform"/>
            <consortium name="The Broad Institute Genome Sequencing Center for Infectious Disease"/>
            <person name="Wu L."/>
            <person name="Ma J."/>
        </authorList>
    </citation>
    <scope>NUCLEOTIDE SEQUENCE [LARGE SCALE GENOMIC DNA]</scope>
    <source>
        <strain evidence="3">SYNS20</strain>
    </source>
</reference>
<organism evidence="2 3">
    <name type="scientific">Streptomyces monticola</name>
    <dbReference type="NCBI Taxonomy" id="2666263"/>
    <lineage>
        <taxon>Bacteria</taxon>
        <taxon>Bacillati</taxon>
        <taxon>Actinomycetota</taxon>
        <taxon>Actinomycetes</taxon>
        <taxon>Kitasatosporales</taxon>
        <taxon>Streptomycetaceae</taxon>
        <taxon>Streptomyces</taxon>
    </lineage>
</organism>
<feature type="region of interest" description="Disordered" evidence="1">
    <location>
        <begin position="101"/>
        <end position="123"/>
    </location>
</feature>
<accession>A0ABW2JMI6</accession>
<dbReference type="Proteomes" id="UP001596523">
    <property type="component" value="Unassembled WGS sequence"/>
</dbReference>
<comment type="caution">
    <text evidence="2">The sequence shown here is derived from an EMBL/GenBank/DDBJ whole genome shotgun (WGS) entry which is preliminary data.</text>
</comment>
<sequence length="123" mass="12915">MTTVVLTRDSVAAGDDATAPHEELRSYPGESTLSAVLASVLAGYYLPTVAGGRSTWVLRSGSSALAVVSQEWPAPRYAASEGHRLEGDRVRLHFSYEGQRDPEEVWAEAGPSGGTSRPKAGGG</sequence>
<keyword evidence="3" id="KW-1185">Reference proteome</keyword>
<proteinExistence type="predicted"/>
<protein>
    <recommendedName>
        <fullName evidence="4">DUF4430 domain-containing protein</fullName>
    </recommendedName>
</protein>
<evidence type="ECO:0000256" key="1">
    <source>
        <dbReference type="SAM" id="MobiDB-lite"/>
    </source>
</evidence>